<proteinExistence type="predicted"/>
<comment type="caution">
    <text evidence="1">The sequence shown here is derived from an EMBL/GenBank/DDBJ whole genome shotgun (WGS) entry which is preliminary data.</text>
</comment>
<name>A0AAD4ZLX8_PRUDU</name>
<gene>
    <name evidence="1" type="ORF">L3X38_003359</name>
</gene>
<organism evidence="1 2">
    <name type="scientific">Prunus dulcis</name>
    <name type="common">Almond</name>
    <name type="synonym">Amygdalus dulcis</name>
    <dbReference type="NCBI Taxonomy" id="3755"/>
    <lineage>
        <taxon>Eukaryota</taxon>
        <taxon>Viridiplantae</taxon>
        <taxon>Streptophyta</taxon>
        <taxon>Embryophyta</taxon>
        <taxon>Tracheophyta</taxon>
        <taxon>Spermatophyta</taxon>
        <taxon>Magnoliopsida</taxon>
        <taxon>eudicotyledons</taxon>
        <taxon>Gunneridae</taxon>
        <taxon>Pentapetalae</taxon>
        <taxon>rosids</taxon>
        <taxon>fabids</taxon>
        <taxon>Rosales</taxon>
        <taxon>Rosaceae</taxon>
        <taxon>Amygdaloideae</taxon>
        <taxon>Amygdaleae</taxon>
        <taxon>Prunus</taxon>
    </lineage>
</organism>
<sequence>MTLAISCRCSSSHLPIYLYFVGEWSIFNGYLNLDVSLKTCAKASSSVLPPAYISGVGVDQHAIEVRSKLHSYTQKNLDENVLHMFENTLVLGPHRFGTVPEEMVKLFKEDAEDPLCFQTYFALASPTWVSKNLSRSYSSSEVRSSAVKDENLLAAALCFWNSASNTFDFRVGLMTPTLLDMAQNSWKAC</sequence>
<evidence type="ECO:0000313" key="1">
    <source>
        <dbReference type="EMBL" id="KAI5350468.1"/>
    </source>
</evidence>
<dbReference type="AlphaFoldDB" id="A0AAD4ZLX8"/>
<dbReference type="EMBL" id="JAJFAZ020000001">
    <property type="protein sequence ID" value="KAI5350468.1"/>
    <property type="molecule type" value="Genomic_DNA"/>
</dbReference>
<accession>A0AAD4ZLX8</accession>
<evidence type="ECO:0000313" key="2">
    <source>
        <dbReference type="Proteomes" id="UP001054821"/>
    </source>
</evidence>
<reference evidence="1 2" key="1">
    <citation type="journal article" date="2022" name="G3 (Bethesda)">
        <title>Whole-genome sequence and methylome profiling of the almond [Prunus dulcis (Mill.) D.A. Webb] cultivar 'Nonpareil'.</title>
        <authorList>
            <person name="D'Amico-Willman K.M."/>
            <person name="Ouma W.Z."/>
            <person name="Meulia T."/>
            <person name="Sideli G.M."/>
            <person name="Gradziel T.M."/>
            <person name="Fresnedo-Ramirez J."/>
        </authorList>
    </citation>
    <scope>NUCLEOTIDE SEQUENCE [LARGE SCALE GENOMIC DNA]</scope>
    <source>
        <strain evidence="1">Clone GOH B32 T37-40</strain>
    </source>
</reference>
<keyword evidence="2" id="KW-1185">Reference proteome</keyword>
<protein>
    <submittedName>
        <fullName evidence="1">Uncharacterized protein</fullName>
    </submittedName>
</protein>
<dbReference type="Proteomes" id="UP001054821">
    <property type="component" value="Chromosome 1"/>
</dbReference>